<evidence type="ECO:0000313" key="8">
    <source>
        <dbReference type="Proteomes" id="UP000886042"/>
    </source>
</evidence>
<dbReference type="SUPFAM" id="SSF51161">
    <property type="entry name" value="Trimeric LpxA-like enzymes"/>
    <property type="match status" value="1"/>
</dbReference>
<dbReference type="InterPro" id="IPR029098">
    <property type="entry name" value="Acetyltransf_C"/>
</dbReference>
<protein>
    <submittedName>
        <fullName evidence="7">Acyl-ACP--UDP-N-acetylglucosamine O-acyltransferase</fullName>
        <ecNumber evidence="7">2.3.1.129</ecNumber>
    </submittedName>
</protein>
<name>A0A7C3GLA0_9PROT</name>
<keyword evidence="5 7" id="KW-0012">Acyltransferase</keyword>
<keyword evidence="4" id="KW-0443">Lipid metabolism</keyword>
<dbReference type="PANTHER" id="PTHR43480:SF1">
    <property type="entry name" value="ACYL-[ACYL-CARRIER-PROTEIN]--UDP-N-ACETYLGLUCOSAMINE O-ACYLTRANSFERASE, MITOCHONDRIAL-RELATED"/>
    <property type="match status" value="1"/>
</dbReference>
<dbReference type="Proteomes" id="UP000886042">
    <property type="component" value="Unassembled WGS sequence"/>
</dbReference>
<evidence type="ECO:0000256" key="4">
    <source>
        <dbReference type="ARBA" id="ARBA00023098"/>
    </source>
</evidence>
<dbReference type="NCBIfam" id="TIGR01852">
    <property type="entry name" value="lipid_A_lpxA"/>
    <property type="match status" value="1"/>
</dbReference>
<dbReference type="EMBL" id="DRMN01000217">
    <property type="protein sequence ID" value="HFB54918.1"/>
    <property type="molecule type" value="Genomic_DNA"/>
</dbReference>
<proteinExistence type="predicted"/>
<evidence type="ECO:0000313" key="7">
    <source>
        <dbReference type="EMBL" id="HFB54918.1"/>
    </source>
</evidence>
<dbReference type="PANTHER" id="PTHR43480">
    <property type="entry name" value="ACYL-[ACYL-CARRIER-PROTEIN]--UDP-N-ACETYLGLUCOSAMINE O-ACYLTRANSFERASE"/>
    <property type="match status" value="1"/>
</dbReference>
<organism evidence="7 8">
    <name type="scientific">Hellea balneolensis</name>
    <dbReference type="NCBI Taxonomy" id="287478"/>
    <lineage>
        <taxon>Bacteria</taxon>
        <taxon>Pseudomonadati</taxon>
        <taxon>Pseudomonadota</taxon>
        <taxon>Alphaproteobacteria</taxon>
        <taxon>Maricaulales</taxon>
        <taxon>Robiginitomaculaceae</taxon>
        <taxon>Hellea</taxon>
    </lineage>
</organism>
<reference evidence="7" key="1">
    <citation type="journal article" date="2020" name="mSystems">
        <title>Genome- and Community-Level Interaction Insights into Carbon Utilization and Element Cycling Functions of Hydrothermarchaeota in Hydrothermal Sediment.</title>
        <authorList>
            <person name="Zhou Z."/>
            <person name="Liu Y."/>
            <person name="Xu W."/>
            <person name="Pan J."/>
            <person name="Luo Z.H."/>
            <person name="Li M."/>
        </authorList>
    </citation>
    <scope>NUCLEOTIDE SEQUENCE [LARGE SCALE GENOMIC DNA]</scope>
    <source>
        <strain evidence="7">HyVt-489</strain>
    </source>
</reference>
<dbReference type="CDD" id="cd03351">
    <property type="entry name" value="LbH_UDP-GlcNAc_AT"/>
    <property type="match status" value="1"/>
</dbReference>
<dbReference type="Gene3D" id="1.20.1180.10">
    <property type="entry name" value="Udp N-acetylglucosamine O-acyltransferase, C-terminal domain"/>
    <property type="match status" value="1"/>
</dbReference>
<evidence type="ECO:0000259" key="6">
    <source>
        <dbReference type="Pfam" id="PF13720"/>
    </source>
</evidence>
<keyword evidence="2" id="KW-0441">Lipid A biosynthesis</keyword>
<dbReference type="InterPro" id="IPR037157">
    <property type="entry name" value="Acetyltransf_C_sf"/>
</dbReference>
<dbReference type="InterPro" id="IPR011004">
    <property type="entry name" value="Trimer_LpxA-like_sf"/>
</dbReference>
<keyword evidence="3 7" id="KW-0808">Transferase</keyword>
<dbReference type="PIRSF" id="PIRSF000456">
    <property type="entry name" value="UDP-GlcNAc_acltr"/>
    <property type="match status" value="1"/>
</dbReference>
<dbReference type="GO" id="GO:0009245">
    <property type="term" value="P:lipid A biosynthetic process"/>
    <property type="evidence" value="ECO:0007669"/>
    <property type="project" value="UniProtKB-KW"/>
</dbReference>
<dbReference type="GO" id="GO:0008780">
    <property type="term" value="F:acyl-[acyl-carrier-protein]-UDP-N-acetylglucosamine O-acyltransferase activity"/>
    <property type="evidence" value="ECO:0007669"/>
    <property type="project" value="UniProtKB-EC"/>
</dbReference>
<dbReference type="Pfam" id="PF13720">
    <property type="entry name" value="Acetyltransf_11"/>
    <property type="match status" value="1"/>
</dbReference>
<evidence type="ECO:0000256" key="5">
    <source>
        <dbReference type="ARBA" id="ARBA00023315"/>
    </source>
</evidence>
<dbReference type="NCBIfam" id="NF003657">
    <property type="entry name" value="PRK05289.1"/>
    <property type="match status" value="1"/>
</dbReference>
<gene>
    <name evidence="7" type="ORF">ENJ46_03255</name>
</gene>
<dbReference type="GO" id="GO:0016020">
    <property type="term" value="C:membrane"/>
    <property type="evidence" value="ECO:0007669"/>
    <property type="project" value="GOC"/>
</dbReference>
<evidence type="ECO:0000256" key="2">
    <source>
        <dbReference type="ARBA" id="ARBA00022556"/>
    </source>
</evidence>
<evidence type="ECO:0000256" key="1">
    <source>
        <dbReference type="ARBA" id="ARBA00022516"/>
    </source>
</evidence>
<accession>A0A7C3GLA0</accession>
<dbReference type="EC" id="2.3.1.129" evidence="7"/>
<dbReference type="InterPro" id="IPR010137">
    <property type="entry name" value="Lipid_A_LpxA"/>
</dbReference>
<sequence>MSVTIHPTAIVEKGAELDNGVNIGPMCVVGSKVKLGKNVKLIAQVNIAGDTHIDDDCELYPFVSLGHPPQDFKHKGGPVGLRIGKRTIMRETVNIHPGTDNGRPMTTVGDDCYFMYGTHLAHEGKMGNNVVLSNGTQVGGCVTIGDNVIIGGLCAIHQYTRIGHHAFIGGMTTVVKDVIPYGMTLGNKQVLNGLNTVGLKRRGFSKTKIHDLRAAYRMIFAPEGTFEERLEDAAKLYEDHEQVMEIINFIRSQEKRPICTPTPENK</sequence>
<comment type="caution">
    <text evidence="7">The sequence shown here is derived from an EMBL/GenBank/DDBJ whole genome shotgun (WGS) entry which is preliminary data.</text>
</comment>
<dbReference type="AlphaFoldDB" id="A0A7C3GLA0"/>
<keyword evidence="1" id="KW-0444">Lipid biosynthesis</keyword>
<evidence type="ECO:0000256" key="3">
    <source>
        <dbReference type="ARBA" id="ARBA00022679"/>
    </source>
</evidence>
<feature type="domain" description="UDP N-acetylglucosamine O-acyltransferase C-terminal" evidence="6">
    <location>
        <begin position="177"/>
        <end position="259"/>
    </location>
</feature>
<dbReference type="Gene3D" id="2.160.10.10">
    <property type="entry name" value="Hexapeptide repeat proteins"/>
    <property type="match status" value="1"/>
</dbReference>